<dbReference type="InterPro" id="IPR002885">
    <property type="entry name" value="PPR_rpt"/>
</dbReference>
<keyword evidence="2" id="KW-0802">TPR repeat</keyword>
<name>X0SEK5_9ZZZZ</name>
<feature type="non-terminal residue" evidence="3">
    <location>
        <position position="1"/>
    </location>
</feature>
<protein>
    <submittedName>
        <fullName evidence="3">Uncharacterized protein</fullName>
    </submittedName>
</protein>
<dbReference type="Gene3D" id="1.25.40.10">
    <property type="entry name" value="Tetratricopeptide repeat domain"/>
    <property type="match status" value="3"/>
</dbReference>
<accession>X0SEK5</accession>
<sequence length="400" mass="46658">ADAWFRAENYNTALKLYKKARFFEKNDPYIQKRVAATYFELGEYNAAIREYKKYFNIDKSDAEAYYYVAISYLNLKQTKKAEQALAKGLKLGTPDSDILFMIGNGYAKIFKRKKSIEFYNKCIVVNPKHEKAILKLAEVYLEEKDIRSAAKSYLKLYNFDNSKYNKYLAKAGLLYEQDNDTMEAHQIFNNFVRNNYTNPDIYIHLARIEYKQQKFAPVISALEKIPPSKIFEKSDMILLADSYCSIGKPKKAIDWLVKIVSKDNKNKKALIMLGISYEKTNDIDKAMKIYKKIVGLTTGNEQSTYSFKIGKLFEKSNKTIDAITIYLKNITDHPEDLRNYRQLITIYKKSENWGAAREILEKSVNLSNAKPYYWKELAEVCLKQNDKAGTVKYFKKYLEL</sequence>
<comment type="caution">
    <text evidence="3">The sequence shown here is derived from an EMBL/GenBank/DDBJ whole genome shotgun (WGS) entry which is preliminary data.</text>
</comment>
<dbReference type="GO" id="GO:0060271">
    <property type="term" value="P:cilium assembly"/>
    <property type="evidence" value="ECO:0007669"/>
    <property type="project" value="TreeGrafter"/>
</dbReference>
<dbReference type="PROSITE" id="PS50005">
    <property type="entry name" value="TPR"/>
    <property type="match status" value="3"/>
</dbReference>
<dbReference type="Pfam" id="PF01535">
    <property type="entry name" value="PPR"/>
    <property type="match status" value="1"/>
</dbReference>
<dbReference type="SUPFAM" id="SSF48452">
    <property type="entry name" value="TPR-like"/>
    <property type="match status" value="1"/>
</dbReference>
<keyword evidence="1" id="KW-0677">Repeat</keyword>
<dbReference type="GO" id="GO:0061512">
    <property type="term" value="P:protein localization to cilium"/>
    <property type="evidence" value="ECO:0007669"/>
    <property type="project" value="TreeGrafter"/>
</dbReference>
<dbReference type="GO" id="GO:0036064">
    <property type="term" value="C:ciliary basal body"/>
    <property type="evidence" value="ECO:0007669"/>
    <property type="project" value="TreeGrafter"/>
</dbReference>
<dbReference type="InterPro" id="IPR019734">
    <property type="entry name" value="TPR_rpt"/>
</dbReference>
<evidence type="ECO:0000256" key="2">
    <source>
        <dbReference type="ARBA" id="ARBA00022803"/>
    </source>
</evidence>
<proteinExistence type="predicted"/>
<reference evidence="3" key="1">
    <citation type="journal article" date="2014" name="Front. Microbiol.">
        <title>High frequency of phylogenetically diverse reductive dehalogenase-homologous genes in deep subseafloor sedimentary metagenomes.</title>
        <authorList>
            <person name="Kawai M."/>
            <person name="Futagami T."/>
            <person name="Toyoda A."/>
            <person name="Takaki Y."/>
            <person name="Nishi S."/>
            <person name="Hori S."/>
            <person name="Arai W."/>
            <person name="Tsubouchi T."/>
            <person name="Morono Y."/>
            <person name="Uchiyama I."/>
            <person name="Ito T."/>
            <person name="Fujiyama A."/>
            <person name="Inagaki F."/>
            <person name="Takami H."/>
        </authorList>
    </citation>
    <scope>NUCLEOTIDE SEQUENCE</scope>
    <source>
        <strain evidence="3">Expedition CK06-06</strain>
    </source>
</reference>
<dbReference type="PANTHER" id="PTHR44186:SF1">
    <property type="entry name" value="BARDET-BIEDL SYNDROME 4 PROTEIN"/>
    <property type="match status" value="1"/>
</dbReference>
<dbReference type="InterPro" id="IPR011990">
    <property type="entry name" value="TPR-like_helical_dom_sf"/>
</dbReference>
<feature type="non-terminal residue" evidence="3">
    <location>
        <position position="400"/>
    </location>
</feature>
<dbReference type="SMART" id="SM00028">
    <property type="entry name" value="TPR"/>
    <property type="match status" value="6"/>
</dbReference>
<gene>
    <name evidence="3" type="ORF">S01H1_13875</name>
</gene>
<dbReference type="EMBL" id="BARS01007180">
    <property type="protein sequence ID" value="GAF79453.1"/>
    <property type="molecule type" value="Genomic_DNA"/>
</dbReference>
<organism evidence="3">
    <name type="scientific">marine sediment metagenome</name>
    <dbReference type="NCBI Taxonomy" id="412755"/>
    <lineage>
        <taxon>unclassified sequences</taxon>
        <taxon>metagenomes</taxon>
        <taxon>ecological metagenomes</taxon>
    </lineage>
</organism>
<dbReference type="Pfam" id="PF13181">
    <property type="entry name" value="TPR_8"/>
    <property type="match status" value="3"/>
</dbReference>
<evidence type="ECO:0000313" key="3">
    <source>
        <dbReference type="EMBL" id="GAF79453.1"/>
    </source>
</evidence>
<evidence type="ECO:0000256" key="1">
    <source>
        <dbReference type="ARBA" id="ARBA00022737"/>
    </source>
</evidence>
<dbReference type="AlphaFoldDB" id="X0SEK5"/>
<dbReference type="PANTHER" id="PTHR44186">
    <property type="match status" value="1"/>
</dbReference>